<proteinExistence type="predicted"/>
<dbReference type="EMBL" id="CP002305">
    <property type="protein sequence ID" value="ADQ17218.1"/>
    <property type="molecule type" value="Genomic_DNA"/>
</dbReference>
<name>E4RXI3_LEAB4</name>
<keyword evidence="3" id="KW-1185">Reference proteome</keyword>
<feature type="domain" description="HTH cro/C1-type" evidence="1">
    <location>
        <begin position="107"/>
        <end position="128"/>
    </location>
</feature>
<dbReference type="OrthoDB" id="9180239at2"/>
<gene>
    <name evidence="2" type="ordered locus">Lbys_1505</name>
</gene>
<dbReference type="Proteomes" id="UP000007435">
    <property type="component" value="Chromosome"/>
</dbReference>
<evidence type="ECO:0000259" key="1">
    <source>
        <dbReference type="PROSITE" id="PS50943"/>
    </source>
</evidence>
<accession>E4RXI3</accession>
<dbReference type="RefSeq" id="WP_013408267.1">
    <property type="nucleotide sequence ID" value="NC_014655.1"/>
</dbReference>
<organism evidence="2 3">
    <name type="scientific">Leadbetterella byssophila (strain DSM 17132 / JCM 16389 / KACC 11308 / NBRC 106382 / 4M15)</name>
    <dbReference type="NCBI Taxonomy" id="649349"/>
    <lineage>
        <taxon>Bacteria</taxon>
        <taxon>Pseudomonadati</taxon>
        <taxon>Bacteroidota</taxon>
        <taxon>Cytophagia</taxon>
        <taxon>Cytophagales</taxon>
        <taxon>Leadbetterellaceae</taxon>
        <taxon>Leadbetterella</taxon>
    </lineage>
</organism>
<dbReference type="InterPro" id="IPR001387">
    <property type="entry name" value="Cro/C1-type_HTH"/>
</dbReference>
<reference evidence="2 3" key="2">
    <citation type="journal article" date="2011" name="Stand. Genomic Sci.">
        <title>Complete genome sequence of Leadbetterella byssophila type strain (4M15).</title>
        <authorList>
            <person name="Abt B."/>
            <person name="Teshima H."/>
            <person name="Lucas S."/>
            <person name="Lapidus A."/>
            <person name="Del Rio T.G."/>
            <person name="Nolan M."/>
            <person name="Tice H."/>
            <person name="Cheng J.F."/>
            <person name="Pitluck S."/>
            <person name="Liolios K."/>
            <person name="Pagani I."/>
            <person name="Ivanova N."/>
            <person name="Mavromatis K."/>
            <person name="Pati A."/>
            <person name="Tapia R."/>
            <person name="Han C."/>
            <person name="Goodwin L."/>
            <person name="Chen A."/>
            <person name="Palaniappan K."/>
            <person name="Land M."/>
            <person name="Hauser L."/>
            <person name="Chang Y.J."/>
            <person name="Jeffries C.D."/>
            <person name="Rohde M."/>
            <person name="Goker M."/>
            <person name="Tindall B.J."/>
            <person name="Detter J.C."/>
            <person name="Woyke T."/>
            <person name="Bristow J."/>
            <person name="Eisen J.A."/>
            <person name="Markowitz V."/>
            <person name="Hugenholtz P."/>
            <person name="Klenk H.P."/>
            <person name="Kyrpides N.C."/>
        </authorList>
    </citation>
    <scope>NUCLEOTIDE SEQUENCE [LARGE SCALE GENOMIC DNA]</scope>
    <source>
        <strain evidence="3">DSM 17132 / JCM 16389 / KACC 11308 / NBRC 106382 / 4M15</strain>
    </source>
</reference>
<sequence length="133" mass="15481">MKKDEVPQDESNLASANIREVYYAVDEDGNYTTALSTGWEAKKIALDKSMDALEEWIEDAKEKIKAGEASPILYFMYLNKMDVPVLSGYTGYWIWRVKRHLKMKHFRNLSPKILQKYADAFEISVEELVHFKP</sequence>
<dbReference type="HOGENOM" id="CLU_157050_0_0_10"/>
<evidence type="ECO:0000313" key="2">
    <source>
        <dbReference type="EMBL" id="ADQ17218.1"/>
    </source>
</evidence>
<evidence type="ECO:0000313" key="3">
    <source>
        <dbReference type="Proteomes" id="UP000007435"/>
    </source>
</evidence>
<dbReference type="AlphaFoldDB" id="E4RXI3"/>
<dbReference type="KEGG" id="lby:Lbys_1505"/>
<reference key="1">
    <citation type="submission" date="2010-11" db="EMBL/GenBank/DDBJ databases">
        <title>The complete genome of Leadbetterella byssophila DSM 17132.</title>
        <authorList>
            <consortium name="US DOE Joint Genome Institute (JGI-PGF)"/>
            <person name="Lucas S."/>
            <person name="Copeland A."/>
            <person name="Lapidus A."/>
            <person name="Glavina del Rio T."/>
            <person name="Dalin E."/>
            <person name="Tice H."/>
            <person name="Bruce D."/>
            <person name="Goodwin L."/>
            <person name="Pitluck S."/>
            <person name="Kyrpides N."/>
            <person name="Mavromatis K."/>
            <person name="Ivanova N."/>
            <person name="Teshima H."/>
            <person name="Brettin T."/>
            <person name="Detter J.C."/>
            <person name="Han C."/>
            <person name="Tapia R."/>
            <person name="Land M."/>
            <person name="Hauser L."/>
            <person name="Markowitz V."/>
            <person name="Cheng J.-F."/>
            <person name="Hugenholtz P."/>
            <person name="Woyke T."/>
            <person name="Wu D."/>
            <person name="Tindall B."/>
            <person name="Pomrenke H.G."/>
            <person name="Brambilla E."/>
            <person name="Klenk H.-P."/>
            <person name="Eisen J.A."/>
        </authorList>
    </citation>
    <scope>NUCLEOTIDE SEQUENCE [LARGE SCALE GENOMIC DNA]</scope>
    <source>
        <strain>DSM 17132</strain>
    </source>
</reference>
<dbReference type="STRING" id="649349.Lbys_1505"/>
<dbReference type="PROSITE" id="PS50943">
    <property type="entry name" value="HTH_CROC1"/>
    <property type="match status" value="1"/>
</dbReference>
<protein>
    <recommendedName>
        <fullName evidence="1">HTH cro/C1-type domain-containing protein</fullName>
    </recommendedName>
</protein>
<dbReference type="eggNOG" id="ENOG5030Q80">
    <property type="taxonomic scope" value="Bacteria"/>
</dbReference>